<dbReference type="Proteomes" id="UP000005837">
    <property type="component" value="Unassembled WGS sequence"/>
</dbReference>
<name>C0DTK9_EIKCO</name>
<reference evidence="1 2" key="1">
    <citation type="submission" date="2009-01" db="EMBL/GenBank/DDBJ databases">
        <authorList>
            <person name="Fulton L."/>
            <person name="Clifton S."/>
            <person name="Chinwalla A.T."/>
            <person name="Mitreva M."/>
            <person name="Sodergren E."/>
            <person name="Weinstock G."/>
            <person name="Clifton S."/>
            <person name="Dooling D.J."/>
            <person name="Fulton B."/>
            <person name="Minx P."/>
            <person name="Pepin K.H."/>
            <person name="Johnson M."/>
            <person name="Bhonagiri V."/>
            <person name="Nash W.E."/>
            <person name="Mardis E.R."/>
            <person name="Wilson R.K."/>
        </authorList>
    </citation>
    <scope>NUCLEOTIDE SEQUENCE [LARGE SCALE GENOMIC DNA]</scope>
    <source>
        <strain evidence="1 2">ATCC 23834</strain>
    </source>
</reference>
<dbReference type="EMBL" id="ACEA01000015">
    <property type="protein sequence ID" value="EEG24631.1"/>
    <property type="molecule type" value="Genomic_DNA"/>
</dbReference>
<organism evidence="1 2">
    <name type="scientific">Eikenella corrodens ATCC 23834</name>
    <dbReference type="NCBI Taxonomy" id="546274"/>
    <lineage>
        <taxon>Bacteria</taxon>
        <taxon>Pseudomonadati</taxon>
        <taxon>Pseudomonadota</taxon>
        <taxon>Betaproteobacteria</taxon>
        <taxon>Neisseriales</taxon>
        <taxon>Neisseriaceae</taxon>
        <taxon>Eikenella</taxon>
    </lineage>
</organism>
<accession>C0DTK9</accession>
<dbReference type="PROSITE" id="PS51257">
    <property type="entry name" value="PROKAR_LIPOPROTEIN"/>
    <property type="match status" value="1"/>
</dbReference>
<dbReference type="AlphaFoldDB" id="C0DTK9"/>
<dbReference type="HOGENOM" id="CLU_3199221_0_0_4"/>
<gene>
    <name evidence="1" type="ORF">EIKCOROL_00688</name>
</gene>
<evidence type="ECO:0000313" key="2">
    <source>
        <dbReference type="Proteomes" id="UP000005837"/>
    </source>
</evidence>
<proteinExistence type="predicted"/>
<sequence>MRANPAYWPEYQHCNPIHATLACKHTKRLPERFQVAFPFTPMQQR</sequence>
<evidence type="ECO:0000313" key="1">
    <source>
        <dbReference type="EMBL" id="EEG24631.1"/>
    </source>
</evidence>
<comment type="caution">
    <text evidence="1">The sequence shown here is derived from an EMBL/GenBank/DDBJ whole genome shotgun (WGS) entry which is preliminary data.</text>
</comment>
<protein>
    <submittedName>
        <fullName evidence="1">Uncharacterized protein</fullName>
    </submittedName>
</protein>